<comment type="caution">
    <text evidence="6">The sequence shown here is derived from an EMBL/GenBank/DDBJ whole genome shotgun (WGS) entry which is preliminary data.</text>
</comment>
<evidence type="ECO:0000256" key="3">
    <source>
        <dbReference type="ARBA" id="ARBA00022840"/>
    </source>
</evidence>
<dbReference type="InterPro" id="IPR052032">
    <property type="entry name" value="ATP-dep_AA_Ligase"/>
</dbReference>
<feature type="domain" description="ATP-grasp" evidence="5">
    <location>
        <begin position="116"/>
        <end position="313"/>
    </location>
</feature>
<sequence length="427" mass="46684">MSERRRVAVVVDAYSTGARLAPRFIAEGLDVVHVQSNPNESPFYIDRLRTQDFLENVVHRGDLSETAAAVARYDPAFVVVGSEPGVLLSDALSERLGLPSNGTAQSRCRRDKSEMAAAVRAAGLRAVQELKTGDVEEAIAWASERGDWPVVVKPLDSAGTDGVALCEDADAIRAAFAAVLGRPNALQGANEQLLVQELLKGTQLFCDSISWDGVHHVSEVWRDTKIRIEGNLAYDFEELLDFHGEQQDQVVPYVKAVLDALGIKYGPAHTEVMLTQDGPVLVESGARLHGSIRDDVIDRCTPSHVTVTVDAYLRPETVARRAASEPEYTLENASRCVMLISHQRGRVVSDAGMRAVEALPTYAGSISMAQPGEEITPTIDLFSCPGIVYLVGPDRDELKRDYDTLRRIEREQGIFEVESPEPAAEPR</sequence>
<dbReference type="GO" id="GO:0005524">
    <property type="term" value="F:ATP binding"/>
    <property type="evidence" value="ECO:0007669"/>
    <property type="project" value="UniProtKB-UniRule"/>
</dbReference>
<proteinExistence type="predicted"/>
<dbReference type="Proteomes" id="UP000585272">
    <property type="component" value="Unassembled WGS sequence"/>
</dbReference>
<evidence type="ECO:0000313" key="7">
    <source>
        <dbReference type="Proteomes" id="UP000585272"/>
    </source>
</evidence>
<dbReference type="RefSeq" id="WP_183342999.1">
    <property type="nucleotide sequence ID" value="NZ_JACHNU010000003.1"/>
</dbReference>
<dbReference type="PROSITE" id="PS50975">
    <property type="entry name" value="ATP_GRASP"/>
    <property type="match status" value="1"/>
</dbReference>
<protein>
    <submittedName>
        <fullName evidence="6">Biotin carboxylase</fullName>
    </submittedName>
</protein>
<dbReference type="PANTHER" id="PTHR43585:SF2">
    <property type="entry name" value="ATP-GRASP ENZYME FSQD"/>
    <property type="match status" value="1"/>
</dbReference>
<dbReference type="AlphaFoldDB" id="A0A840IH47"/>
<evidence type="ECO:0000256" key="4">
    <source>
        <dbReference type="PROSITE-ProRule" id="PRU00409"/>
    </source>
</evidence>
<dbReference type="GO" id="GO:0046872">
    <property type="term" value="F:metal ion binding"/>
    <property type="evidence" value="ECO:0007669"/>
    <property type="project" value="InterPro"/>
</dbReference>
<dbReference type="SUPFAM" id="SSF56059">
    <property type="entry name" value="Glutathione synthetase ATP-binding domain-like"/>
    <property type="match status" value="1"/>
</dbReference>
<organism evidence="6 7">
    <name type="scientific">Conexibacter arvalis</name>
    <dbReference type="NCBI Taxonomy" id="912552"/>
    <lineage>
        <taxon>Bacteria</taxon>
        <taxon>Bacillati</taxon>
        <taxon>Actinomycetota</taxon>
        <taxon>Thermoleophilia</taxon>
        <taxon>Solirubrobacterales</taxon>
        <taxon>Conexibacteraceae</taxon>
        <taxon>Conexibacter</taxon>
    </lineage>
</organism>
<evidence type="ECO:0000256" key="2">
    <source>
        <dbReference type="ARBA" id="ARBA00022741"/>
    </source>
</evidence>
<dbReference type="Pfam" id="PF13535">
    <property type="entry name" value="ATP-grasp_4"/>
    <property type="match status" value="1"/>
</dbReference>
<reference evidence="6 7" key="1">
    <citation type="submission" date="2020-08" db="EMBL/GenBank/DDBJ databases">
        <title>Genomic Encyclopedia of Archaeal and Bacterial Type Strains, Phase II (KMG-II): from individual species to whole genera.</title>
        <authorList>
            <person name="Goeker M."/>
        </authorList>
    </citation>
    <scope>NUCLEOTIDE SEQUENCE [LARGE SCALE GENOMIC DNA]</scope>
    <source>
        <strain evidence="6 7">DSM 23288</strain>
    </source>
</reference>
<keyword evidence="7" id="KW-1185">Reference proteome</keyword>
<dbReference type="NCBIfam" id="NF005543">
    <property type="entry name" value="PRK07206.1"/>
    <property type="match status" value="1"/>
</dbReference>
<dbReference type="PANTHER" id="PTHR43585">
    <property type="entry name" value="FUMIPYRROLE BIOSYNTHESIS PROTEIN C"/>
    <property type="match status" value="1"/>
</dbReference>
<gene>
    <name evidence="6" type="ORF">BDZ31_002867</name>
</gene>
<evidence type="ECO:0000313" key="6">
    <source>
        <dbReference type="EMBL" id="MBB4663278.1"/>
    </source>
</evidence>
<dbReference type="EMBL" id="JACHNU010000003">
    <property type="protein sequence ID" value="MBB4663278.1"/>
    <property type="molecule type" value="Genomic_DNA"/>
</dbReference>
<evidence type="ECO:0000259" key="5">
    <source>
        <dbReference type="PROSITE" id="PS50975"/>
    </source>
</evidence>
<dbReference type="Gene3D" id="3.30.470.20">
    <property type="entry name" value="ATP-grasp fold, B domain"/>
    <property type="match status" value="1"/>
</dbReference>
<name>A0A840IH47_9ACTN</name>
<keyword evidence="1" id="KW-0436">Ligase</keyword>
<dbReference type="GO" id="GO:0016874">
    <property type="term" value="F:ligase activity"/>
    <property type="evidence" value="ECO:0007669"/>
    <property type="project" value="UniProtKB-KW"/>
</dbReference>
<keyword evidence="3 4" id="KW-0067">ATP-binding</keyword>
<accession>A0A840IH47</accession>
<dbReference type="InterPro" id="IPR011761">
    <property type="entry name" value="ATP-grasp"/>
</dbReference>
<keyword evidence="2 4" id="KW-0547">Nucleotide-binding</keyword>
<evidence type="ECO:0000256" key="1">
    <source>
        <dbReference type="ARBA" id="ARBA00022598"/>
    </source>
</evidence>